<feature type="transmembrane region" description="Helical" evidence="6">
    <location>
        <begin position="352"/>
        <end position="373"/>
    </location>
</feature>
<sequence>MSNQDFIRQYHSPGGSMRKAKSIWTIIHVDPPLLLALILLSLFGLLVLYSASGESQSETMRQALILVAALVVMFIVAQFDVHFYRRWAVSIYLAGLAILGVVLLVGVEENGAKSWLDLPGLPSFQPSELMKFIVPMLLAWYLGSRTLPPSFKHLFFAALMILLPAGLIVVQNDMGTALMVTMSGVFVVLLAGIRWRIVIAGFLAVLMASPAWYLFLALPHQKKRILTFIDPYLDPTGAGYNIIQSQIAIGSGGVYGKGYGEGAQSHLDFIPESNTDFILAVLAEEFGLLGVLMLIVLYLLVMTRGFYIAFRAQDMFSRLLAGSIVLTFFLYVFVNMAMVSGLLPVIGLPLPLISRGGTSLVTMFIGFGILMSIQTHGHTSSR</sequence>
<organism evidence="7 8">
    <name type="scientific">SAR86 cluster bacterium</name>
    <dbReference type="NCBI Taxonomy" id="2030880"/>
    <lineage>
        <taxon>Bacteria</taxon>
        <taxon>Pseudomonadati</taxon>
        <taxon>Pseudomonadota</taxon>
        <taxon>Gammaproteobacteria</taxon>
        <taxon>SAR86 cluster</taxon>
    </lineage>
</organism>
<dbReference type="HAMAP" id="MF_02079">
    <property type="entry name" value="PGT_RodA"/>
    <property type="match status" value="1"/>
</dbReference>
<dbReference type="EMBL" id="NVQR01000112">
    <property type="protein sequence ID" value="PCH59637.1"/>
    <property type="molecule type" value="Genomic_DNA"/>
</dbReference>
<keyword evidence="6" id="KW-0997">Cell inner membrane</keyword>
<name>A0A2A4MIP9_9GAMM</name>
<dbReference type="UniPathway" id="UPA00219"/>
<keyword evidence="6" id="KW-0808">Transferase</keyword>
<comment type="catalytic activity">
    <reaction evidence="6">
        <text>[GlcNAc-(1-&gt;4)-Mur2Ac(oyl-L-Ala-gamma-D-Glu-L-Lys-D-Ala-D-Ala)](n)-di-trans,octa-cis-undecaprenyl diphosphate + beta-D-GlcNAc-(1-&gt;4)-Mur2Ac(oyl-L-Ala-gamma-D-Glu-L-Lys-D-Ala-D-Ala)-di-trans,octa-cis-undecaprenyl diphosphate = [GlcNAc-(1-&gt;4)-Mur2Ac(oyl-L-Ala-gamma-D-Glu-L-Lys-D-Ala-D-Ala)](n+1)-di-trans,octa-cis-undecaprenyl diphosphate + di-trans,octa-cis-undecaprenyl diphosphate + H(+)</text>
        <dbReference type="Rhea" id="RHEA:23708"/>
        <dbReference type="Rhea" id="RHEA-COMP:9602"/>
        <dbReference type="Rhea" id="RHEA-COMP:9603"/>
        <dbReference type="ChEBI" id="CHEBI:15378"/>
        <dbReference type="ChEBI" id="CHEBI:58405"/>
        <dbReference type="ChEBI" id="CHEBI:60033"/>
        <dbReference type="ChEBI" id="CHEBI:78435"/>
        <dbReference type="EC" id="2.4.99.28"/>
    </reaction>
</comment>
<dbReference type="AlphaFoldDB" id="A0A2A4MIP9"/>
<comment type="subcellular location">
    <subcellularLocation>
        <location evidence="6">Cell inner membrane</location>
        <topology evidence="6">Multi-pass membrane protein</topology>
    </subcellularLocation>
    <subcellularLocation>
        <location evidence="1">Membrane</location>
        <topology evidence="1">Multi-pass membrane protein</topology>
    </subcellularLocation>
</comment>
<evidence type="ECO:0000256" key="2">
    <source>
        <dbReference type="ARBA" id="ARBA00022692"/>
    </source>
</evidence>
<evidence type="ECO:0000313" key="7">
    <source>
        <dbReference type="EMBL" id="PCH59637.1"/>
    </source>
</evidence>
<gene>
    <name evidence="6" type="primary">mrdB</name>
    <name evidence="6" type="synonym">rodA</name>
    <name evidence="7" type="ORF">COC19_06815</name>
</gene>
<dbReference type="GO" id="GO:0008955">
    <property type="term" value="F:peptidoglycan glycosyltransferase activity"/>
    <property type="evidence" value="ECO:0007669"/>
    <property type="project" value="UniProtKB-UniRule"/>
</dbReference>
<feature type="transmembrane region" description="Helical" evidence="6">
    <location>
        <begin position="286"/>
        <end position="307"/>
    </location>
</feature>
<dbReference type="PANTHER" id="PTHR30474">
    <property type="entry name" value="CELL CYCLE PROTEIN"/>
    <property type="match status" value="1"/>
</dbReference>
<dbReference type="Pfam" id="PF01098">
    <property type="entry name" value="FTSW_RODA_SPOVE"/>
    <property type="match status" value="1"/>
</dbReference>
<feature type="transmembrane region" description="Helical" evidence="6">
    <location>
        <begin position="63"/>
        <end position="81"/>
    </location>
</feature>
<accession>A0A2A4MIP9</accession>
<comment type="caution">
    <text evidence="7">The sequence shown here is derived from an EMBL/GenBank/DDBJ whole genome shotgun (WGS) entry which is preliminary data.</text>
</comment>
<feature type="transmembrane region" description="Helical" evidence="6">
    <location>
        <begin position="127"/>
        <end position="142"/>
    </location>
</feature>
<keyword evidence="6" id="KW-0328">Glycosyltransferase</keyword>
<dbReference type="GO" id="GO:0032153">
    <property type="term" value="C:cell division site"/>
    <property type="evidence" value="ECO:0007669"/>
    <property type="project" value="TreeGrafter"/>
</dbReference>
<keyword evidence="6" id="KW-0961">Cell wall biogenesis/degradation</keyword>
<comment type="pathway">
    <text evidence="6">Cell wall biogenesis; peptidoglycan biosynthesis.</text>
</comment>
<proteinExistence type="inferred from homology"/>
<evidence type="ECO:0000256" key="1">
    <source>
        <dbReference type="ARBA" id="ARBA00004141"/>
    </source>
</evidence>
<dbReference type="GO" id="GO:0009252">
    <property type="term" value="P:peptidoglycan biosynthetic process"/>
    <property type="evidence" value="ECO:0007669"/>
    <property type="project" value="UniProtKB-UniRule"/>
</dbReference>
<feature type="transmembrane region" description="Helical" evidence="6">
    <location>
        <begin position="88"/>
        <end position="107"/>
    </location>
</feature>
<dbReference type="GO" id="GO:0071555">
    <property type="term" value="P:cell wall organization"/>
    <property type="evidence" value="ECO:0007669"/>
    <property type="project" value="UniProtKB-KW"/>
</dbReference>
<evidence type="ECO:0000256" key="4">
    <source>
        <dbReference type="ARBA" id="ARBA00022989"/>
    </source>
</evidence>
<dbReference type="GO" id="GO:0051301">
    <property type="term" value="P:cell division"/>
    <property type="evidence" value="ECO:0007669"/>
    <property type="project" value="InterPro"/>
</dbReference>
<dbReference type="GO" id="GO:0008360">
    <property type="term" value="P:regulation of cell shape"/>
    <property type="evidence" value="ECO:0007669"/>
    <property type="project" value="UniProtKB-KW"/>
</dbReference>
<dbReference type="PANTHER" id="PTHR30474:SF1">
    <property type="entry name" value="PEPTIDOGLYCAN GLYCOSYLTRANSFERASE MRDB"/>
    <property type="match status" value="1"/>
</dbReference>
<evidence type="ECO:0000256" key="5">
    <source>
        <dbReference type="ARBA" id="ARBA00023136"/>
    </source>
</evidence>
<protein>
    <recommendedName>
        <fullName evidence="6">Peptidoglycan glycosyltransferase MrdB</fullName>
        <shortName evidence="6">PGT</shortName>
        <ecNumber evidence="6">2.4.99.28</ecNumber>
    </recommendedName>
    <alternativeName>
        <fullName evidence="6">Cell elongation protein RodA</fullName>
    </alternativeName>
    <alternativeName>
        <fullName evidence="6">Cell wall polymerase</fullName>
    </alternativeName>
    <alternativeName>
        <fullName evidence="6">Peptidoglycan polymerase</fullName>
        <shortName evidence="6">PG polymerase</shortName>
    </alternativeName>
</protein>
<keyword evidence="5 6" id="KW-0472">Membrane</keyword>
<evidence type="ECO:0000256" key="6">
    <source>
        <dbReference type="HAMAP-Rule" id="MF_02079"/>
    </source>
</evidence>
<comment type="similarity">
    <text evidence="6">Belongs to the SEDS family. MrdB/RodA subfamily.</text>
</comment>
<comment type="function">
    <text evidence="6">Peptidoglycan polymerase that is essential for cell wall elongation.</text>
</comment>
<dbReference type="EC" id="2.4.99.28" evidence="6"/>
<feature type="transmembrane region" description="Helical" evidence="6">
    <location>
        <begin position="198"/>
        <end position="218"/>
    </location>
</feature>
<reference evidence="8" key="1">
    <citation type="submission" date="2017-08" db="EMBL/GenBank/DDBJ databases">
        <title>A dynamic microbial community with high functional redundancy inhabits the cold, oxic subseafloor aquifer.</title>
        <authorList>
            <person name="Tully B.J."/>
            <person name="Wheat C.G."/>
            <person name="Glazer B.T."/>
            <person name="Huber J.A."/>
        </authorList>
    </citation>
    <scope>NUCLEOTIDE SEQUENCE [LARGE SCALE GENOMIC DNA]</scope>
</reference>
<dbReference type="Proteomes" id="UP000218172">
    <property type="component" value="Unassembled WGS sequence"/>
</dbReference>
<keyword evidence="3 6" id="KW-0133">Cell shape</keyword>
<evidence type="ECO:0000313" key="8">
    <source>
        <dbReference type="Proteomes" id="UP000218172"/>
    </source>
</evidence>
<feature type="transmembrane region" description="Helical" evidence="6">
    <location>
        <begin position="154"/>
        <end position="170"/>
    </location>
</feature>
<dbReference type="InterPro" id="IPR001182">
    <property type="entry name" value="FtsW/RodA"/>
</dbReference>
<dbReference type="NCBIfam" id="TIGR02210">
    <property type="entry name" value="rodA_shape"/>
    <property type="match status" value="1"/>
</dbReference>
<keyword evidence="2 6" id="KW-0812">Transmembrane</keyword>
<feature type="transmembrane region" description="Helical" evidence="6">
    <location>
        <begin position="319"/>
        <end position="346"/>
    </location>
</feature>
<dbReference type="GO" id="GO:0015648">
    <property type="term" value="F:lipid-linked peptidoglycan transporter activity"/>
    <property type="evidence" value="ECO:0007669"/>
    <property type="project" value="TreeGrafter"/>
</dbReference>
<keyword evidence="4 6" id="KW-1133">Transmembrane helix</keyword>
<keyword evidence="6" id="KW-0573">Peptidoglycan synthesis</keyword>
<dbReference type="GO" id="GO:0005886">
    <property type="term" value="C:plasma membrane"/>
    <property type="evidence" value="ECO:0007669"/>
    <property type="project" value="UniProtKB-SubCell"/>
</dbReference>
<feature type="transmembrane region" description="Helical" evidence="6">
    <location>
        <begin position="176"/>
        <end position="193"/>
    </location>
</feature>
<dbReference type="InterPro" id="IPR011923">
    <property type="entry name" value="RodA/MrdB"/>
</dbReference>
<evidence type="ECO:0000256" key="3">
    <source>
        <dbReference type="ARBA" id="ARBA00022960"/>
    </source>
</evidence>
<keyword evidence="6" id="KW-1003">Cell membrane</keyword>